<dbReference type="GeneID" id="26903528"/>
<protein>
    <submittedName>
        <fullName evidence="1">Uncharacterized protein</fullName>
    </submittedName>
</protein>
<dbReference type="VEuPathDB" id="TriTrypDB:LpyrH10_05_0970"/>
<sequence length="92" mass="10503">MAVFSCLRCGYAYEFLVSNSYTRKLLTRSDHCPKCDRLSTFRFMSVSGMVGRMPCKPVDTPGPSYATLYWRKQQTGKSASQPLNEVCKKNEF</sequence>
<dbReference type="SUPFAM" id="SSF57802">
    <property type="entry name" value="Rubredoxin-like"/>
    <property type="match status" value="1"/>
</dbReference>
<gene>
    <name evidence="1" type="ORF">ABB37_03237</name>
</gene>
<proteinExistence type="predicted"/>
<dbReference type="OrthoDB" id="268453at2759"/>
<keyword evidence="2" id="KW-1185">Reference proteome</keyword>
<evidence type="ECO:0000313" key="1">
    <source>
        <dbReference type="EMBL" id="KPA82080.1"/>
    </source>
</evidence>
<organism evidence="1 2">
    <name type="scientific">Leptomonas pyrrhocoris</name>
    <name type="common">Firebug parasite</name>
    <dbReference type="NCBI Taxonomy" id="157538"/>
    <lineage>
        <taxon>Eukaryota</taxon>
        <taxon>Discoba</taxon>
        <taxon>Euglenozoa</taxon>
        <taxon>Kinetoplastea</taxon>
        <taxon>Metakinetoplastina</taxon>
        <taxon>Trypanosomatida</taxon>
        <taxon>Trypanosomatidae</taxon>
        <taxon>Leishmaniinae</taxon>
        <taxon>Leptomonas</taxon>
    </lineage>
</organism>
<name>A0A0M9G467_LEPPY</name>
<comment type="caution">
    <text evidence="1">The sequence shown here is derived from an EMBL/GenBank/DDBJ whole genome shotgun (WGS) entry which is preliminary data.</text>
</comment>
<dbReference type="RefSeq" id="XP_015660519.1">
    <property type="nucleotide sequence ID" value="XM_015800512.1"/>
</dbReference>
<dbReference type="EMBL" id="LGTL01000005">
    <property type="protein sequence ID" value="KPA82080.1"/>
    <property type="molecule type" value="Genomic_DNA"/>
</dbReference>
<dbReference type="OMA" id="CGYAYEF"/>
<reference evidence="1 2" key="1">
    <citation type="submission" date="2015-07" db="EMBL/GenBank/DDBJ databases">
        <title>High-quality genome of monoxenous trypanosomatid Leptomonas pyrrhocoris.</title>
        <authorList>
            <person name="Flegontov P."/>
            <person name="Butenko A."/>
            <person name="Firsov S."/>
            <person name="Vlcek C."/>
            <person name="Logacheva M.D."/>
            <person name="Field M."/>
            <person name="Filatov D."/>
            <person name="Flegontova O."/>
            <person name="Gerasimov E."/>
            <person name="Jackson A.P."/>
            <person name="Kelly S."/>
            <person name="Opperdoes F."/>
            <person name="O'Reilly A."/>
            <person name="Votypka J."/>
            <person name="Yurchenko V."/>
            <person name="Lukes J."/>
        </authorList>
    </citation>
    <scope>NUCLEOTIDE SEQUENCE [LARGE SCALE GENOMIC DNA]</scope>
    <source>
        <strain evidence="1">H10</strain>
    </source>
</reference>
<evidence type="ECO:0000313" key="2">
    <source>
        <dbReference type="Proteomes" id="UP000037923"/>
    </source>
</evidence>
<dbReference type="AlphaFoldDB" id="A0A0M9G467"/>
<dbReference type="Proteomes" id="UP000037923">
    <property type="component" value="Unassembled WGS sequence"/>
</dbReference>
<accession>A0A0M9G467</accession>